<evidence type="ECO:0000256" key="2">
    <source>
        <dbReference type="ARBA" id="ARBA00022603"/>
    </source>
</evidence>
<accession>A0A7G9Y9M6</accession>
<comment type="catalytic activity">
    <reaction evidence="6">
        <text>a 2'-deoxyadenosine in DNA + S-adenosyl-L-methionine = an N(6)-methyl-2'-deoxyadenosine in DNA + S-adenosyl-L-homocysteine + H(+)</text>
        <dbReference type="Rhea" id="RHEA:15197"/>
        <dbReference type="Rhea" id="RHEA-COMP:12418"/>
        <dbReference type="Rhea" id="RHEA-COMP:12419"/>
        <dbReference type="ChEBI" id="CHEBI:15378"/>
        <dbReference type="ChEBI" id="CHEBI:57856"/>
        <dbReference type="ChEBI" id="CHEBI:59789"/>
        <dbReference type="ChEBI" id="CHEBI:90615"/>
        <dbReference type="ChEBI" id="CHEBI:90616"/>
        <dbReference type="EC" id="2.1.1.72"/>
    </reaction>
</comment>
<sequence length="677" mass="77188">MNNFNEKVSFIWSVADLLRGPYRPNQYKDVMLPLTVLRRLDCVLEPTKDNVIEKYKSLEDSKITNPELILNRVAGQSFHNTSRFTFEKLKGDPDHIAANLTQYIKSFSNHAREIIEHFGFEEHIAKLEKADRLYQVVAKFCEIDLHPDKVSNIEMGYIFEELIRRFNEASNEEAGDHFTPREVIRLMVNLIFAPDNDTLTTKGIVKTLYDPAAGTGGMLSVSGEYLRELNPDAMLEVFAQDYNPQSYAICGSDMMIKGQELDNIMFGDSFTNDYFSDKKFDYMLANPPFGVEWKPQQNIIKNEHEEQGFGGQFGAGLPRINDGSFLFLQHMLSKMKAPEEGGTRLSIVFNGSPLFTGAAGSGESNIRQWIIENDWLEAIVALPDQLFYNTGISTYLWIVTNRKEEHRRGKIQLIDATGFFTKMRKSLGNKRHEIGDGRDGKPDHIAEITRLYGDFTDGEHVRIFDNADFGYQRITVERPLRLNFAVNDERLSKVREAKQFVNLATSKKRKDQEKARAEIAAGAKMQQSILDALGARLLSSRGVIKNRDEFTKLMRDAFKDSGVKVALPLFKAILMALSERDDTAEMCADKKGNTEPDSELRDYENVPLTEEIAEYMAREVLPHVPDAWVDESKTRVGYEINFNRYFYKYTPPRPLEEIEADLKGIEAEIAGMLEGMT</sequence>
<evidence type="ECO:0000256" key="6">
    <source>
        <dbReference type="ARBA" id="ARBA00047942"/>
    </source>
</evidence>
<keyword evidence="4" id="KW-0949">S-adenosyl-L-methionine</keyword>
<keyword evidence="5" id="KW-0680">Restriction system</keyword>
<dbReference type="InterPro" id="IPR029063">
    <property type="entry name" value="SAM-dependent_MTases_sf"/>
</dbReference>
<dbReference type="GO" id="GO:0008170">
    <property type="term" value="F:N-methyltransferase activity"/>
    <property type="evidence" value="ECO:0007669"/>
    <property type="project" value="InterPro"/>
</dbReference>
<dbReference type="InterPro" id="IPR022749">
    <property type="entry name" value="D12N6_MeTrfase_N"/>
</dbReference>
<evidence type="ECO:0000256" key="4">
    <source>
        <dbReference type="ARBA" id="ARBA00022691"/>
    </source>
</evidence>
<dbReference type="InterPro" id="IPR051537">
    <property type="entry name" value="DNA_Adenine_Mtase"/>
</dbReference>
<dbReference type="EMBL" id="MT630845">
    <property type="protein sequence ID" value="QNO43558.1"/>
    <property type="molecule type" value="Genomic_DNA"/>
</dbReference>
<feature type="domain" description="DNA methylase adenine-specific" evidence="7">
    <location>
        <begin position="155"/>
        <end position="425"/>
    </location>
</feature>
<dbReference type="GO" id="GO:0009307">
    <property type="term" value="P:DNA restriction-modification system"/>
    <property type="evidence" value="ECO:0007669"/>
    <property type="project" value="UniProtKB-KW"/>
</dbReference>
<dbReference type="SUPFAM" id="SSF53335">
    <property type="entry name" value="S-adenosyl-L-methionine-dependent methyltransferases"/>
    <property type="match status" value="1"/>
</dbReference>
<organism evidence="11">
    <name type="scientific">Candidatus Methanogaster sp. ANME-2c ERB4</name>
    <dbReference type="NCBI Taxonomy" id="2759911"/>
    <lineage>
        <taxon>Archaea</taxon>
        <taxon>Methanobacteriati</taxon>
        <taxon>Methanobacteriota</taxon>
        <taxon>Stenosarchaea group</taxon>
        <taxon>Methanomicrobia</taxon>
        <taxon>Methanosarcinales</taxon>
        <taxon>ANME-2 cluster</taxon>
        <taxon>Candidatus Methanogasteraceae</taxon>
        <taxon>Candidatus Methanogaster</taxon>
    </lineage>
</organism>
<evidence type="ECO:0000256" key="3">
    <source>
        <dbReference type="ARBA" id="ARBA00022679"/>
    </source>
</evidence>
<dbReference type="PANTHER" id="PTHR42933:SF3">
    <property type="entry name" value="TYPE I RESTRICTION ENZYME MJAVIII METHYLASE SUBUNIT"/>
    <property type="match status" value="1"/>
</dbReference>
<dbReference type="InterPro" id="IPR002052">
    <property type="entry name" value="DNA_methylase_N6_adenine_CS"/>
</dbReference>
<proteinExistence type="predicted"/>
<dbReference type="GO" id="GO:0009007">
    <property type="term" value="F:site-specific DNA-methyltransferase (adenine-specific) activity"/>
    <property type="evidence" value="ECO:0007669"/>
    <property type="project" value="UniProtKB-EC"/>
</dbReference>
<evidence type="ECO:0000313" key="11">
    <source>
        <dbReference type="EMBL" id="QNO44710.1"/>
    </source>
</evidence>
<feature type="domain" description="N6 adenine-specific DNA methyltransferase N-terminal" evidence="8">
    <location>
        <begin position="9"/>
        <end position="140"/>
    </location>
</feature>
<dbReference type="Gene3D" id="1.20.1260.30">
    <property type="match status" value="1"/>
</dbReference>
<keyword evidence="2" id="KW-0489">Methyltransferase</keyword>
<reference evidence="11" key="1">
    <citation type="submission" date="2020-06" db="EMBL/GenBank/DDBJ databases">
        <title>Unique genomic features of the anaerobic methanotrophic archaea.</title>
        <authorList>
            <person name="Chadwick G.L."/>
            <person name="Skennerton C.T."/>
            <person name="Laso-Perez R."/>
            <person name="Leu A.O."/>
            <person name="Speth D.R."/>
            <person name="Yu H."/>
            <person name="Morgan-Lang C."/>
            <person name="Hatzenpichler R."/>
            <person name="Goudeau D."/>
            <person name="Malmstrom R."/>
            <person name="Brazelton W.J."/>
            <person name="Woyke T."/>
            <person name="Hallam S.J."/>
            <person name="Tyson G.W."/>
            <person name="Wegener G."/>
            <person name="Boetius A."/>
            <person name="Orphan V."/>
        </authorList>
    </citation>
    <scope>NUCLEOTIDE SEQUENCE</scope>
</reference>
<dbReference type="EC" id="2.1.1.72" evidence="1"/>
<name>A0A7G9Y9M6_9EURY</name>
<dbReference type="EMBL" id="MT631002">
    <property type="protein sequence ID" value="QNO44710.1"/>
    <property type="molecule type" value="Genomic_DNA"/>
</dbReference>
<dbReference type="Gene3D" id="3.40.50.150">
    <property type="entry name" value="Vaccinia Virus protein VP39"/>
    <property type="match status" value="1"/>
</dbReference>
<dbReference type="AlphaFoldDB" id="A0A7G9Y9M6"/>
<evidence type="ECO:0000313" key="9">
    <source>
        <dbReference type="EMBL" id="QNO43558.1"/>
    </source>
</evidence>
<evidence type="ECO:0000259" key="7">
    <source>
        <dbReference type="Pfam" id="PF02384"/>
    </source>
</evidence>
<dbReference type="EMBL" id="MT630847">
    <property type="protein sequence ID" value="QNO43617.1"/>
    <property type="molecule type" value="Genomic_DNA"/>
</dbReference>
<dbReference type="InterPro" id="IPR038333">
    <property type="entry name" value="T1MK-like_N_sf"/>
</dbReference>
<evidence type="ECO:0000256" key="5">
    <source>
        <dbReference type="ARBA" id="ARBA00022747"/>
    </source>
</evidence>
<protein>
    <recommendedName>
        <fullName evidence="1">site-specific DNA-methyltransferase (adenine-specific)</fullName>
        <ecNumber evidence="1">2.1.1.72</ecNumber>
    </recommendedName>
</protein>
<evidence type="ECO:0000313" key="10">
    <source>
        <dbReference type="EMBL" id="QNO43617.1"/>
    </source>
</evidence>
<dbReference type="Pfam" id="PF02384">
    <property type="entry name" value="N6_Mtase"/>
    <property type="match status" value="1"/>
</dbReference>
<dbReference type="GO" id="GO:0032259">
    <property type="term" value="P:methylation"/>
    <property type="evidence" value="ECO:0007669"/>
    <property type="project" value="UniProtKB-KW"/>
</dbReference>
<dbReference type="PRINTS" id="PR00507">
    <property type="entry name" value="N12N6MTFRASE"/>
</dbReference>
<evidence type="ECO:0000256" key="1">
    <source>
        <dbReference type="ARBA" id="ARBA00011900"/>
    </source>
</evidence>
<dbReference type="PROSITE" id="PS00092">
    <property type="entry name" value="N6_MTASE"/>
    <property type="match status" value="1"/>
</dbReference>
<dbReference type="InterPro" id="IPR003356">
    <property type="entry name" value="DNA_methylase_A-5"/>
</dbReference>
<gene>
    <name evidence="9" type="ORF">HMEJMANM_00027</name>
    <name evidence="10" type="ORF">LAPIAFBC_00024</name>
    <name evidence="11" type="ORF">LCOPCFJD_00009</name>
</gene>
<dbReference type="PANTHER" id="PTHR42933">
    <property type="entry name" value="SLR6095 PROTEIN"/>
    <property type="match status" value="1"/>
</dbReference>
<dbReference type="Pfam" id="PF12161">
    <property type="entry name" value="HsdM_N"/>
    <property type="match status" value="1"/>
</dbReference>
<dbReference type="GO" id="GO:0003677">
    <property type="term" value="F:DNA binding"/>
    <property type="evidence" value="ECO:0007669"/>
    <property type="project" value="InterPro"/>
</dbReference>
<evidence type="ECO:0000259" key="8">
    <source>
        <dbReference type="Pfam" id="PF12161"/>
    </source>
</evidence>
<keyword evidence="3" id="KW-0808">Transferase</keyword>